<evidence type="ECO:0000259" key="1">
    <source>
        <dbReference type="Pfam" id="PF02589"/>
    </source>
</evidence>
<evidence type="ECO:0000313" key="2">
    <source>
        <dbReference type="EMBL" id="ATF26412.1"/>
    </source>
</evidence>
<dbReference type="STRING" id="2756.BFR44_08885"/>
<name>A0A291BZ09_BROTH</name>
<dbReference type="InterPro" id="IPR003741">
    <property type="entry name" value="LUD_dom"/>
</dbReference>
<proteinExistence type="predicted"/>
<dbReference type="InterPro" id="IPR037171">
    <property type="entry name" value="NagB/RpiA_transferase-like"/>
</dbReference>
<organism evidence="2 3">
    <name type="scientific">Brochothrix thermosphacta</name>
    <name type="common">Microbacterium thermosphactum</name>
    <dbReference type="NCBI Taxonomy" id="2756"/>
    <lineage>
        <taxon>Bacteria</taxon>
        <taxon>Bacillati</taxon>
        <taxon>Bacillota</taxon>
        <taxon>Bacilli</taxon>
        <taxon>Bacillales</taxon>
        <taxon>Listeriaceae</taxon>
        <taxon>Brochothrix</taxon>
    </lineage>
</organism>
<dbReference type="PANTHER" id="PTHR43682">
    <property type="entry name" value="LACTATE UTILIZATION PROTEIN C"/>
    <property type="match status" value="1"/>
</dbReference>
<dbReference type="Proteomes" id="UP000243591">
    <property type="component" value="Chromosome"/>
</dbReference>
<dbReference type="InterPro" id="IPR024185">
    <property type="entry name" value="FTHF_cligase-like_sf"/>
</dbReference>
<dbReference type="SUPFAM" id="SSF100950">
    <property type="entry name" value="NagB/RpiA/CoA transferase-like"/>
    <property type="match status" value="1"/>
</dbReference>
<accession>A0A291BZ09</accession>
<reference evidence="2 3" key="1">
    <citation type="submission" date="2017-09" db="EMBL/GenBank/DDBJ databases">
        <title>Complete Genome Sequences of Two Strains of the Meat Spoilage Bacterium Brochothrix thermosphacta Isolated from Ground Chicken.</title>
        <authorList>
            <person name="Paoli G.C."/>
            <person name="Wijey C."/>
            <person name="Chen C.-Y."/>
            <person name="Nguyen L."/>
            <person name="Yan X."/>
            <person name="Irwin P.L."/>
        </authorList>
    </citation>
    <scope>NUCLEOTIDE SEQUENCE [LARGE SCALE GENOMIC DNA]</scope>
    <source>
        <strain evidence="2 3">BI</strain>
    </source>
</reference>
<dbReference type="Pfam" id="PF02589">
    <property type="entry name" value="LUD_dom"/>
    <property type="match status" value="1"/>
</dbReference>
<feature type="domain" description="LUD" evidence="1">
    <location>
        <begin position="56"/>
        <end position="238"/>
    </location>
</feature>
<dbReference type="EMBL" id="CP023483">
    <property type="protein sequence ID" value="ATF26412.1"/>
    <property type="molecule type" value="Genomic_DNA"/>
</dbReference>
<evidence type="ECO:0000313" key="3">
    <source>
        <dbReference type="Proteomes" id="UP000243591"/>
    </source>
</evidence>
<gene>
    <name evidence="2" type="ORF">CNY62_08475</name>
</gene>
<dbReference type="PANTHER" id="PTHR43682:SF1">
    <property type="entry name" value="LACTATE UTILIZATION PROTEIN C"/>
    <property type="match status" value="1"/>
</dbReference>
<dbReference type="KEGG" id="bths:CNY62_08475"/>
<dbReference type="AlphaFoldDB" id="A0A291BZ09"/>
<keyword evidence="3" id="KW-1185">Reference proteome</keyword>
<dbReference type="Gene3D" id="3.40.50.10420">
    <property type="entry name" value="NagB/RpiA/CoA transferase-like"/>
    <property type="match status" value="1"/>
</dbReference>
<protein>
    <submittedName>
        <fullName evidence="2">Lactate utilization protein C</fullName>
    </submittedName>
</protein>
<dbReference type="OrthoDB" id="9794157at2"/>
<sequence length="240" mass="26215">MKIMTQIHNRDKFLDGLAEKLGRPRIREDVPHFEPLNNLSQTQLADKTQDELLAILTAKCETLLADVVLTAPDDLRETLLKVTNAYGNQTVMISDDERFAANGLADLAAGEWPEATVTKWLPGDEHRETNITNASNANIGIVFGDYLLAESGSVAVETTPGQGRALHFLPVHYIAITPKSQLVPRITQAAKEYNRRIVAGERVGSVINIISGPSNSADIESILVVGVHGPLKVTYIIIED</sequence>